<dbReference type="AlphaFoldDB" id="A0A8K0HCL7"/>
<comment type="similarity">
    <text evidence="2 5">Belongs to the gamma-glutamylcyclotransferase family.</text>
</comment>
<evidence type="ECO:0000256" key="3">
    <source>
        <dbReference type="ARBA" id="ARBA00023315"/>
    </source>
</evidence>
<dbReference type="PANTHER" id="PTHR12510:SF15">
    <property type="entry name" value="GAMMA-GLUTAMYLCYCLOTRANSFERASE FAMILY PROTEIN"/>
    <property type="match status" value="1"/>
</dbReference>
<comment type="function">
    <text evidence="1">Putative gamma-glutamylcyclotransferase.</text>
</comment>
<feature type="active site" description="Proton acceptor" evidence="4">
    <location>
        <position position="92"/>
    </location>
</feature>
<evidence type="ECO:0000256" key="4">
    <source>
        <dbReference type="PIRSR" id="PIRSR639126-1"/>
    </source>
</evidence>
<dbReference type="InterPro" id="IPR009288">
    <property type="entry name" value="AIG2-like_dom"/>
</dbReference>
<keyword evidence="3" id="KW-0808">Transferase</keyword>
<dbReference type="PANTHER" id="PTHR12510">
    <property type="entry name" value="TROPONIN C-AKIN-1 PROTEIN"/>
    <property type="match status" value="1"/>
</dbReference>
<comment type="caution">
    <text evidence="7">The sequence shown here is derived from an EMBL/GenBank/DDBJ whole genome shotgun (WGS) entry which is preliminary data.</text>
</comment>
<evidence type="ECO:0000256" key="5">
    <source>
        <dbReference type="RuleBase" id="RU367036"/>
    </source>
</evidence>
<name>A0A8K0HCL7_9ROSA</name>
<dbReference type="SUPFAM" id="SSF110857">
    <property type="entry name" value="Gamma-glutamyl cyclotransferase-like"/>
    <property type="match status" value="1"/>
</dbReference>
<dbReference type="GO" id="GO:0005829">
    <property type="term" value="C:cytosol"/>
    <property type="evidence" value="ECO:0007669"/>
    <property type="project" value="TreeGrafter"/>
</dbReference>
<reference evidence="7" key="1">
    <citation type="submission" date="2020-03" db="EMBL/GenBank/DDBJ databases">
        <title>A high-quality chromosome-level genome assembly of a woody plant with both climbing and erect habits, Rhamnella rubrinervis.</title>
        <authorList>
            <person name="Lu Z."/>
            <person name="Yang Y."/>
            <person name="Zhu X."/>
            <person name="Sun Y."/>
        </authorList>
    </citation>
    <scope>NUCLEOTIDE SEQUENCE</scope>
    <source>
        <strain evidence="7">BYM</strain>
        <tissue evidence="7">Leaf</tissue>
    </source>
</reference>
<dbReference type="OrthoDB" id="113620at2759"/>
<keyword evidence="8" id="KW-1185">Reference proteome</keyword>
<evidence type="ECO:0000313" key="7">
    <source>
        <dbReference type="EMBL" id="KAF3449430.1"/>
    </source>
</evidence>
<keyword evidence="3" id="KW-0012">Acyltransferase</keyword>
<evidence type="ECO:0000256" key="1">
    <source>
        <dbReference type="ARBA" id="ARBA00002782"/>
    </source>
</evidence>
<organism evidence="7 8">
    <name type="scientific">Rhamnella rubrinervis</name>
    <dbReference type="NCBI Taxonomy" id="2594499"/>
    <lineage>
        <taxon>Eukaryota</taxon>
        <taxon>Viridiplantae</taxon>
        <taxon>Streptophyta</taxon>
        <taxon>Embryophyta</taxon>
        <taxon>Tracheophyta</taxon>
        <taxon>Spermatophyta</taxon>
        <taxon>Magnoliopsida</taxon>
        <taxon>eudicotyledons</taxon>
        <taxon>Gunneridae</taxon>
        <taxon>Pentapetalae</taxon>
        <taxon>rosids</taxon>
        <taxon>fabids</taxon>
        <taxon>Rosales</taxon>
        <taxon>Rhamnaceae</taxon>
        <taxon>rhamnoid group</taxon>
        <taxon>Rhamneae</taxon>
        <taxon>Rhamnella</taxon>
    </lineage>
</organism>
<protein>
    <recommendedName>
        <fullName evidence="5">Gamma-glutamylcyclotransferase family protein</fullName>
    </recommendedName>
</protein>
<evidence type="ECO:0000313" key="8">
    <source>
        <dbReference type="Proteomes" id="UP000796880"/>
    </source>
</evidence>
<dbReference type="InterPro" id="IPR039126">
    <property type="entry name" value="GGACT"/>
</dbReference>
<gene>
    <name evidence="7" type="ORF">FNV43_RR10158</name>
</gene>
<dbReference type="EMBL" id="VOIH02000004">
    <property type="protein sequence ID" value="KAF3449430.1"/>
    <property type="molecule type" value="Genomic_DNA"/>
</dbReference>
<feature type="domain" description="Gamma-glutamylcyclotransferase AIG2-like" evidence="6">
    <location>
        <begin position="14"/>
        <end position="129"/>
    </location>
</feature>
<dbReference type="Proteomes" id="UP000796880">
    <property type="component" value="Unassembled WGS sequence"/>
</dbReference>
<accession>A0A8K0HCL7</accession>
<dbReference type="InterPro" id="IPR036568">
    <property type="entry name" value="GGCT-like_sf"/>
</dbReference>
<evidence type="ECO:0000256" key="2">
    <source>
        <dbReference type="ARBA" id="ARBA00008861"/>
    </source>
</evidence>
<dbReference type="InterPro" id="IPR013024">
    <property type="entry name" value="GGCT-like"/>
</dbReference>
<proteinExistence type="inferred from homology"/>
<dbReference type="CDD" id="cd06661">
    <property type="entry name" value="GGCT_like"/>
    <property type="match status" value="1"/>
</dbReference>
<dbReference type="GO" id="GO:0016746">
    <property type="term" value="F:acyltransferase activity"/>
    <property type="evidence" value="ECO:0007669"/>
    <property type="project" value="UniProtKB-KW"/>
</dbReference>
<dbReference type="Gene3D" id="3.10.490.10">
    <property type="entry name" value="Gamma-glutamyl cyclotransferase-like"/>
    <property type="match status" value="1"/>
</dbReference>
<dbReference type="GO" id="GO:0061929">
    <property type="term" value="F:gamma-glutamylaminecyclotransferase activity"/>
    <property type="evidence" value="ECO:0007669"/>
    <property type="project" value="InterPro"/>
</dbReference>
<sequence>MAENSKDESKQSLIFTYGTLKRGFHNHFLMQDLITRNDAVYIGSFQTRDPYPLVCGPHGIPYLINILGTGHRVKGELYSVSARGLSRLDELEGTSNGHYERLPVRVVRSQDEDGSDPEEVEAEAYYAHRSFGDALWKRNLLEGLCEFSERENGKHVKRQDRPNGGRDILDDVRLFIASSAAK</sequence>
<evidence type="ECO:0000259" key="6">
    <source>
        <dbReference type="Pfam" id="PF06094"/>
    </source>
</evidence>
<dbReference type="Pfam" id="PF06094">
    <property type="entry name" value="GGACT"/>
    <property type="match status" value="1"/>
</dbReference>